<feature type="domain" description="Rhodanese" evidence="2">
    <location>
        <begin position="54"/>
        <end position="148"/>
    </location>
</feature>
<dbReference type="KEGG" id="kak:Kalk_19020"/>
<dbReference type="SMART" id="SM00450">
    <property type="entry name" value="RHOD"/>
    <property type="match status" value="1"/>
</dbReference>
<dbReference type="InterPro" id="IPR001763">
    <property type="entry name" value="Rhodanese-like_dom"/>
</dbReference>
<dbReference type="Proteomes" id="UP000235116">
    <property type="component" value="Chromosome"/>
</dbReference>
<dbReference type="PANTHER" id="PTHR44086:SF10">
    <property type="entry name" value="THIOSULFATE SULFURTRANSFERASE_RHODANESE-LIKE DOMAIN-CONTAINING PROTEIN 3"/>
    <property type="match status" value="1"/>
</dbReference>
<keyword evidence="1" id="KW-0732">Signal</keyword>
<accession>A0A2K9LQ91</accession>
<feature type="signal peptide" evidence="1">
    <location>
        <begin position="1"/>
        <end position="33"/>
    </location>
</feature>
<sequence>MSFQRPVWVYRMNVFAKVVCSLVLMLSSAVALAEAPDVVMGANTVDLEKAKTLFDDGAVFIDVRDAQSWSLGHIQGAVNLDFNASEFAVLYISKELDRATPIVFYTSSPLNVSSAMASFFASNWGYSNVYYFRDGFYSWMAADLPVELKMAGRSVQVDSVIQ</sequence>
<organism evidence="3 4">
    <name type="scientific">Ketobacter alkanivorans</name>
    <dbReference type="NCBI Taxonomy" id="1917421"/>
    <lineage>
        <taxon>Bacteria</taxon>
        <taxon>Pseudomonadati</taxon>
        <taxon>Pseudomonadota</taxon>
        <taxon>Gammaproteobacteria</taxon>
        <taxon>Pseudomonadales</taxon>
        <taxon>Ketobacteraceae</taxon>
        <taxon>Ketobacter</taxon>
    </lineage>
</organism>
<keyword evidence="4" id="KW-1185">Reference proteome</keyword>
<gene>
    <name evidence="3" type="ORF">Kalk_19020</name>
</gene>
<protein>
    <recommendedName>
        <fullName evidence="2">Rhodanese domain-containing protein</fullName>
    </recommendedName>
</protein>
<dbReference type="Pfam" id="PF00581">
    <property type="entry name" value="Rhodanese"/>
    <property type="match status" value="1"/>
</dbReference>
<dbReference type="PROSITE" id="PS50206">
    <property type="entry name" value="RHODANESE_3"/>
    <property type="match status" value="1"/>
</dbReference>
<dbReference type="AlphaFoldDB" id="A0A2K9LQ91"/>
<dbReference type="SUPFAM" id="SSF52821">
    <property type="entry name" value="Rhodanese/Cell cycle control phosphatase"/>
    <property type="match status" value="1"/>
</dbReference>
<evidence type="ECO:0000256" key="1">
    <source>
        <dbReference type="SAM" id="SignalP"/>
    </source>
</evidence>
<dbReference type="GO" id="GO:0004792">
    <property type="term" value="F:thiosulfate-cyanide sulfurtransferase activity"/>
    <property type="evidence" value="ECO:0007669"/>
    <property type="project" value="TreeGrafter"/>
</dbReference>
<evidence type="ECO:0000259" key="2">
    <source>
        <dbReference type="PROSITE" id="PS50206"/>
    </source>
</evidence>
<dbReference type="Gene3D" id="3.40.250.10">
    <property type="entry name" value="Rhodanese-like domain"/>
    <property type="match status" value="1"/>
</dbReference>
<dbReference type="EMBL" id="CP022684">
    <property type="protein sequence ID" value="AUM14390.1"/>
    <property type="molecule type" value="Genomic_DNA"/>
</dbReference>
<evidence type="ECO:0000313" key="4">
    <source>
        <dbReference type="Proteomes" id="UP000235116"/>
    </source>
</evidence>
<reference evidence="4" key="1">
    <citation type="submission" date="2017-08" db="EMBL/GenBank/DDBJ databases">
        <title>Direct submision.</title>
        <authorList>
            <person name="Kim S.-J."/>
            <person name="Rhee S.-K."/>
        </authorList>
    </citation>
    <scope>NUCLEOTIDE SEQUENCE [LARGE SCALE GENOMIC DNA]</scope>
    <source>
        <strain evidence="4">GI5</strain>
    </source>
</reference>
<dbReference type="CDD" id="cd00158">
    <property type="entry name" value="RHOD"/>
    <property type="match status" value="1"/>
</dbReference>
<evidence type="ECO:0000313" key="3">
    <source>
        <dbReference type="EMBL" id="AUM14390.1"/>
    </source>
</evidence>
<dbReference type="PANTHER" id="PTHR44086">
    <property type="entry name" value="THIOSULFATE SULFURTRANSFERASE RDL2, MITOCHONDRIAL-RELATED"/>
    <property type="match status" value="1"/>
</dbReference>
<feature type="chain" id="PRO_5014940606" description="Rhodanese domain-containing protein" evidence="1">
    <location>
        <begin position="34"/>
        <end position="162"/>
    </location>
</feature>
<proteinExistence type="predicted"/>
<name>A0A2K9LQ91_9GAMM</name>
<dbReference type="InterPro" id="IPR036873">
    <property type="entry name" value="Rhodanese-like_dom_sf"/>
</dbReference>